<organism evidence="3 4">
    <name type="scientific">Candidatus Mediterraneibacter faecipullorum</name>
    <dbReference type="NCBI Taxonomy" id="2838670"/>
    <lineage>
        <taxon>Bacteria</taxon>
        <taxon>Bacillati</taxon>
        <taxon>Bacillota</taxon>
        <taxon>Clostridia</taxon>
        <taxon>Lachnospirales</taxon>
        <taxon>Lachnospiraceae</taxon>
        <taxon>Mediterraneibacter</taxon>
    </lineage>
</organism>
<dbReference type="InterPro" id="IPR001296">
    <property type="entry name" value="Glyco_trans_1"/>
</dbReference>
<dbReference type="PANTHER" id="PTHR46401">
    <property type="entry name" value="GLYCOSYLTRANSFERASE WBBK-RELATED"/>
    <property type="match status" value="1"/>
</dbReference>
<comment type="caution">
    <text evidence="3">The sequence shown here is derived from an EMBL/GenBank/DDBJ whole genome shotgun (WGS) entry which is preliminary data.</text>
</comment>
<dbReference type="EMBL" id="DWWO01000138">
    <property type="protein sequence ID" value="HJC35184.1"/>
    <property type="molecule type" value="Genomic_DNA"/>
</dbReference>
<dbReference type="PANTHER" id="PTHR46401:SF2">
    <property type="entry name" value="GLYCOSYLTRANSFERASE WBBK-RELATED"/>
    <property type="match status" value="1"/>
</dbReference>
<accession>A0A9D2NQL2</accession>
<sequence length="435" mass="49480">MAIEKVKKKILIYAHYYAPDTASTGQLLKDQAEGILKEFDVTVICVVPSYGGTIGDEYKTEKYYFEELNGVKIIRVRVPEFTKTSKISRIKNIAAYFFGALGASRKIGKQDYVFTISQPPILGGVLGVLGKWMKHAKMIYCIQDFNPEQTIAVNYMKNRLILRIMLIIDKFSCRHSDLIVTVGRDLVETLKRRFNYHNVPNYTMINNWIDEKQVYPLPIGNDKVLAFKKRYGLDGKYIIMYSGNIGLYYDLEMLFKVLKQFRKGYSLKGVYEEGPKTSDGREVVFAFVGAGSLLDKLILYTRKHHFENIVFIPYQDKEDLIYSLNAGDVHLCVNAKGIKGVSCPSKAYGIMGVGKPIIGVLEKGTEIRHVIEESNCGKCCEPGNYTEIANIIRWFIENSDMNEIAQMGLRGRAYLENNLTKDTSIKKYIDAIESL</sequence>
<evidence type="ECO:0000313" key="4">
    <source>
        <dbReference type="Proteomes" id="UP000823890"/>
    </source>
</evidence>
<reference evidence="3" key="1">
    <citation type="journal article" date="2021" name="PeerJ">
        <title>Extensive microbial diversity within the chicken gut microbiome revealed by metagenomics and culture.</title>
        <authorList>
            <person name="Gilroy R."/>
            <person name="Ravi A."/>
            <person name="Getino M."/>
            <person name="Pursley I."/>
            <person name="Horton D.L."/>
            <person name="Alikhan N.F."/>
            <person name="Baker D."/>
            <person name="Gharbi K."/>
            <person name="Hall N."/>
            <person name="Watson M."/>
            <person name="Adriaenssens E.M."/>
            <person name="Foster-Nyarko E."/>
            <person name="Jarju S."/>
            <person name="Secka A."/>
            <person name="Antonio M."/>
            <person name="Oren A."/>
            <person name="Chaudhuri R.R."/>
            <person name="La Ragione R."/>
            <person name="Hildebrand F."/>
            <person name="Pallen M.J."/>
        </authorList>
    </citation>
    <scope>NUCLEOTIDE SEQUENCE</scope>
    <source>
        <strain evidence="3">ChiW19-954</strain>
    </source>
</reference>
<feature type="domain" description="Glycosyl transferase family 1" evidence="2">
    <location>
        <begin position="229"/>
        <end position="403"/>
    </location>
</feature>
<dbReference type="GO" id="GO:0009103">
    <property type="term" value="P:lipopolysaccharide biosynthetic process"/>
    <property type="evidence" value="ECO:0007669"/>
    <property type="project" value="TreeGrafter"/>
</dbReference>
<keyword evidence="1" id="KW-0808">Transferase</keyword>
<name>A0A9D2NQL2_9FIRM</name>
<protein>
    <submittedName>
        <fullName evidence="3">Glycosyltransferase family 4 protein</fullName>
    </submittedName>
</protein>
<evidence type="ECO:0000313" key="3">
    <source>
        <dbReference type="EMBL" id="HJC35184.1"/>
    </source>
</evidence>
<evidence type="ECO:0000259" key="2">
    <source>
        <dbReference type="Pfam" id="PF00534"/>
    </source>
</evidence>
<proteinExistence type="predicted"/>
<dbReference type="GO" id="GO:0016757">
    <property type="term" value="F:glycosyltransferase activity"/>
    <property type="evidence" value="ECO:0007669"/>
    <property type="project" value="InterPro"/>
</dbReference>
<dbReference type="Pfam" id="PF00534">
    <property type="entry name" value="Glycos_transf_1"/>
    <property type="match status" value="1"/>
</dbReference>
<dbReference type="AlphaFoldDB" id="A0A9D2NQL2"/>
<reference evidence="3" key="2">
    <citation type="submission" date="2021-04" db="EMBL/GenBank/DDBJ databases">
        <authorList>
            <person name="Gilroy R."/>
        </authorList>
    </citation>
    <scope>NUCLEOTIDE SEQUENCE</scope>
    <source>
        <strain evidence="3">ChiW19-954</strain>
    </source>
</reference>
<evidence type="ECO:0000256" key="1">
    <source>
        <dbReference type="ARBA" id="ARBA00022679"/>
    </source>
</evidence>
<dbReference type="Gene3D" id="3.40.50.2000">
    <property type="entry name" value="Glycogen Phosphorylase B"/>
    <property type="match status" value="2"/>
</dbReference>
<gene>
    <name evidence="3" type="ORF">H9758_11455</name>
</gene>
<dbReference type="SUPFAM" id="SSF53756">
    <property type="entry name" value="UDP-Glycosyltransferase/glycogen phosphorylase"/>
    <property type="match status" value="1"/>
</dbReference>
<dbReference type="CDD" id="cd03794">
    <property type="entry name" value="GT4_WbuB-like"/>
    <property type="match status" value="1"/>
</dbReference>
<dbReference type="Proteomes" id="UP000823890">
    <property type="component" value="Unassembled WGS sequence"/>
</dbReference>